<proteinExistence type="predicted"/>
<dbReference type="GO" id="GO:0000444">
    <property type="term" value="C:MIS12/MIND type complex"/>
    <property type="evidence" value="ECO:0007669"/>
    <property type="project" value="InterPro"/>
</dbReference>
<reference evidence="2" key="1">
    <citation type="submission" date="2014-07" db="EMBL/GenBank/DDBJ databases">
        <title>Draft genome sequence of the yeast Pseudozyma antarctica JCM 10317 known as a producer of lipase B which used in a wide range of industrial applications.</title>
        <authorList>
            <person name="Morita T."/>
            <person name="Saika A."/>
            <person name="Koike H."/>
        </authorList>
    </citation>
    <scope>NUCLEOTIDE SEQUENCE</scope>
    <source>
        <strain evidence="2">JCM 10317</strain>
    </source>
</reference>
<feature type="region of interest" description="Disordered" evidence="1">
    <location>
        <begin position="594"/>
        <end position="681"/>
    </location>
</feature>
<name>A0A081CHR8_PSEA2</name>
<feature type="region of interest" description="Disordered" evidence="1">
    <location>
        <begin position="205"/>
        <end position="284"/>
    </location>
</feature>
<dbReference type="GO" id="GO:0051301">
    <property type="term" value="P:cell division"/>
    <property type="evidence" value="ECO:0007669"/>
    <property type="project" value="InterPro"/>
</dbReference>
<feature type="compositionally biased region" description="Polar residues" evidence="1">
    <location>
        <begin position="406"/>
        <end position="415"/>
    </location>
</feature>
<evidence type="ECO:0000313" key="2">
    <source>
        <dbReference type="EMBL" id="GAK66214.1"/>
    </source>
</evidence>
<organism evidence="2">
    <name type="scientific">Pseudozyma antarctica</name>
    <name type="common">Yeast</name>
    <name type="synonym">Candida antarctica</name>
    <dbReference type="NCBI Taxonomy" id="84753"/>
    <lineage>
        <taxon>Eukaryota</taxon>
        <taxon>Fungi</taxon>
        <taxon>Dikarya</taxon>
        <taxon>Basidiomycota</taxon>
        <taxon>Ustilaginomycotina</taxon>
        <taxon>Ustilaginomycetes</taxon>
        <taxon>Ustilaginales</taxon>
        <taxon>Ustilaginaceae</taxon>
        <taxon>Moesziomyces</taxon>
    </lineage>
</organism>
<keyword evidence="3" id="KW-1185">Reference proteome</keyword>
<feature type="compositionally biased region" description="Basic and acidic residues" evidence="1">
    <location>
        <begin position="416"/>
        <end position="431"/>
    </location>
</feature>
<feature type="compositionally biased region" description="Low complexity" evidence="1">
    <location>
        <begin position="600"/>
        <end position="613"/>
    </location>
</feature>
<dbReference type="PANTHER" id="PTHR14778:SF2">
    <property type="entry name" value="KINETOCHORE-ASSOCIATED PROTEIN DSN1 HOMOLOG"/>
    <property type="match status" value="1"/>
</dbReference>
<feature type="region of interest" description="Disordered" evidence="1">
    <location>
        <begin position="405"/>
        <end position="434"/>
    </location>
</feature>
<gene>
    <name evidence="2" type="ORF">PAN0_012d4436</name>
</gene>
<feature type="compositionally biased region" description="Basic and acidic residues" evidence="1">
    <location>
        <begin position="104"/>
        <end position="113"/>
    </location>
</feature>
<evidence type="ECO:0000313" key="3">
    <source>
        <dbReference type="Proteomes" id="UP000053758"/>
    </source>
</evidence>
<evidence type="ECO:0008006" key="4">
    <source>
        <dbReference type="Google" id="ProtNLM"/>
    </source>
</evidence>
<evidence type="ECO:0000256" key="1">
    <source>
        <dbReference type="SAM" id="MobiDB-lite"/>
    </source>
</evidence>
<dbReference type="HOGENOM" id="CLU_014187_0_0_1"/>
<dbReference type="AlphaFoldDB" id="A0A081CHR8"/>
<feature type="compositionally biased region" description="Polar residues" evidence="1">
    <location>
        <begin position="205"/>
        <end position="216"/>
    </location>
</feature>
<dbReference type="RefSeq" id="XP_014655459.1">
    <property type="nucleotide sequence ID" value="XM_014799973.1"/>
</dbReference>
<feature type="region of interest" description="Disordered" evidence="1">
    <location>
        <begin position="1"/>
        <end position="155"/>
    </location>
</feature>
<feature type="region of interest" description="Disordered" evidence="1">
    <location>
        <begin position="516"/>
        <end position="555"/>
    </location>
</feature>
<dbReference type="GO" id="GO:0007059">
    <property type="term" value="P:chromosome segregation"/>
    <property type="evidence" value="ECO:0007669"/>
    <property type="project" value="InterPro"/>
</dbReference>
<feature type="compositionally biased region" description="Basic and acidic residues" evidence="1">
    <location>
        <begin position="62"/>
        <end position="73"/>
    </location>
</feature>
<feature type="compositionally biased region" description="Basic and acidic residues" evidence="1">
    <location>
        <begin position="241"/>
        <end position="259"/>
    </location>
</feature>
<dbReference type="EMBL" id="DF830079">
    <property type="protein sequence ID" value="GAK66214.1"/>
    <property type="molecule type" value="Genomic_DNA"/>
</dbReference>
<dbReference type="Pfam" id="PF08202">
    <property type="entry name" value="MIS13"/>
    <property type="match status" value="1"/>
</dbReference>
<protein>
    <recommendedName>
        <fullName evidence="4">Kinetochore protein mis13</fullName>
    </recommendedName>
</protein>
<feature type="region of interest" description="Disordered" evidence="1">
    <location>
        <begin position="172"/>
        <end position="193"/>
    </location>
</feature>
<accession>A0A081CHR8</accession>
<dbReference type="Proteomes" id="UP000053758">
    <property type="component" value="Unassembled WGS sequence"/>
</dbReference>
<feature type="compositionally biased region" description="Low complexity" evidence="1">
    <location>
        <begin position="10"/>
        <end position="49"/>
    </location>
</feature>
<sequence length="690" mass="74845">MPATARRSTRLSSSASSADAQPSSSKRKTSGSSTAATSSSTRSSAASSGVIPTVAARNAAKQKTDRKERRFEDVMDSSFAADDTRRMDMSMGAFQPIKSSTSKRSREEVDAAARKVKQASSRRDEPPKAKRKLRQSKSEADMQPSSPRLSTPVADSDLALLPLALGEESDDDFVFSREPARRNGPAASSSSAAVGSAAARAQLSRNGASVPSSSRTVFEPLPDAAGGETPIIRRNQAFRAGLEKQPRRPTGREAAEQSRRSSLNLKGQRRVSSLRDGTAAYPHEDVPDHELFRHCSDQLPPVVRMKHLVGWILKRSLDIARGKAELPVRSRDAAKKAKGKAKEADELPMFSEAELKLIRSRSGEFDSVLQQLLTDLNDGVFGISWMGATDEVSVPISVEHDERTIADQNLFTTSQKEGKRQTPHPRNESNRKASAQLSAIVEAMRNESLAWSKELTRLEDYEAETSRLEALVDDEGAAESGDVIAWDRHDLDEAGLQQLRDAEAAMEWLQKLEAEDAADAPKAKSRTKGRASRAAQARGADDDNEQLQGTEHDPRWADVEFNVDLLRSRSHQFAQLESLASRYVRTVSAHAAQALRDRTSSSSALAGTSSSSAKRGRRKAATDTNDGGHGSSERLEALLSGVRESRSISTTGAESRPSAPDQSVADVSASTFVEPDESETTDLLRALARM</sequence>
<dbReference type="InterPro" id="IPR013218">
    <property type="entry name" value="Dsn1/Mis13"/>
</dbReference>
<dbReference type="GeneID" id="26305338"/>
<dbReference type="PANTHER" id="PTHR14778">
    <property type="entry name" value="KINETOCHORE-ASSOCIATED PROTEIN DSN1 HOMOLOG"/>
    <property type="match status" value="1"/>
</dbReference>